<dbReference type="GO" id="GO:0000155">
    <property type="term" value="F:phosphorelay sensor kinase activity"/>
    <property type="evidence" value="ECO:0007669"/>
    <property type="project" value="InterPro"/>
</dbReference>
<dbReference type="Pfam" id="PF02518">
    <property type="entry name" value="HATPase_c"/>
    <property type="match status" value="1"/>
</dbReference>
<dbReference type="InterPro" id="IPR036097">
    <property type="entry name" value="HisK_dim/P_sf"/>
</dbReference>
<dbReference type="InterPro" id="IPR036890">
    <property type="entry name" value="HATPase_C_sf"/>
</dbReference>
<keyword evidence="3" id="KW-0597">Phosphoprotein</keyword>
<dbReference type="EC" id="2.7.13.3" evidence="2"/>
<dbReference type="InterPro" id="IPR003661">
    <property type="entry name" value="HisK_dim/P_dom"/>
</dbReference>
<evidence type="ECO:0000259" key="10">
    <source>
        <dbReference type="PROSITE" id="PS50109"/>
    </source>
</evidence>
<evidence type="ECO:0000256" key="1">
    <source>
        <dbReference type="ARBA" id="ARBA00000085"/>
    </source>
</evidence>
<evidence type="ECO:0000256" key="4">
    <source>
        <dbReference type="ARBA" id="ARBA00022679"/>
    </source>
</evidence>
<proteinExistence type="predicted"/>
<evidence type="ECO:0000256" key="9">
    <source>
        <dbReference type="SAM" id="Phobius"/>
    </source>
</evidence>
<keyword evidence="9" id="KW-0472">Membrane</keyword>
<evidence type="ECO:0000259" key="11">
    <source>
        <dbReference type="PROSITE" id="PS50112"/>
    </source>
</evidence>
<keyword evidence="4" id="KW-0808">Transferase</keyword>
<dbReference type="SUPFAM" id="SSF55785">
    <property type="entry name" value="PYP-like sensor domain (PAS domain)"/>
    <property type="match status" value="1"/>
</dbReference>
<dbReference type="Gene3D" id="3.30.565.10">
    <property type="entry name" value="Histidine kinase-like ATPase, C-terminal domain"/>
    <property type="match status" value="1"/>
</dbReference>
<dbReference type="InterPro" id="IPR005467">
    <property type="entry name" value="His_kinase_dom"/>
</dbReference>
<dbReference type="EMBL" id="JARPTC010000023">
    <property type="protein sequence ID" value="MDO7788686.1"/>
    <property type="molecule type" value="Genomic_DNA"/>
</dbReference>
<dbReference type="PANTHER" id="PTHR43065">
    <property type="entry name" value="SENSOR HISTIDINE KINASE"/>
    <property type="match status" value="1"/>
</dbReference>
<dbReference type="GO" id="GO:0005524">
    <property type="term" value="F:ATP binding"/>
    <property type="evidence" value="ECO:0007669"/>
    <property type="project" value="UniProtKB-KW"/>
</dbReference>
<evidence type="ECO:0000256" key="7">
    <source>
        <dbReference type="ARBA" id="ARBA00022840"/>
    </source>
</evidence>
<evidence type="ECO:0000313" key="12">
    <source>
        <dbReference type="EMBL" id="MDO7788686.1"/>
    </source>
</evidence>
<sequence length="429" mass="48091">MSLVVFTIAFIVTAEEKVSNWIYVVPITMVSLTCGFRIGLATTLLLGIHMLWMDGDISVHNLPVFLCLLLMSWLVGQISEVNFRQALQLESERRFLADLIETFSGGIVVSNSDGEVILCNREIKNVFHREKADIIGKGESLLWVNSSIPFHKWQSNFINMELSIGSREYLVSRFSIAGIEPGKKCYVTVLNDITEVQMQREKLHNLTTLSALGELAAGAAHEIKNPLTTIRGFLQLLRDKNGSHQLNELYALSIEELDRINYIVNSMLQLAKPDMDEPQKLSLSYLVKETWELYTCSAVKKGIRVENNLDDDLHEIMGSRKQIKQVLLNFIQNAEKACSQGDKIIVKTYMNSGWVCLEVRDTGKGIHPDHVDKLFSPFFTTEAEGTGIGLAICKRIISDHNGRIQLESELGLGTSFTVSFIPIDNQPAG</sequence>
<comment type="catalytic activity">
    <reaction evidence="1">
        <text>ATP + protein L-histidine = ADP + protein N-phospho-L-histidine.</text>
        <dbReference type="EC" id="2.7.13.3"/>
    </reaction>
</comment>
<dbReference type="SMART" id="SM00388">
    <property type="entry name" value="HisKA"/>
    <property type="match status" value="1"/>
</dbReference>
<keyword evidence="5" id="KW-0547">Nucleotide-binding</keyword>
<gene>
    <name evidence="12" type="ORF">P6N53_15765</name>
</gene>
<evidence type="ECO:0000256" key="5">
    <source>
        <dbReference type="ARBA" id="ARBA00022741"/>
    </source>
</evidence>
<reference evidence="12" key="1">
    <citation type="journal article" date="2023" name="J. Hazard. Mater.">
        <title>Anaerobic biodegradation of pyrene and benzo[a]pyrene by a new sulfate-reducing Desulforamulus aquiferis strain DSA.</title>
        <authorList>
            <person name="Zhang Z."/>
            <person name="Sun J."/>
            <person name="Gong X."/>
            <person name="Wang C."/>
            <person name="Wang H."/>
        </authorList>
    </citation>
    <scope>NUCLEOTIDE SEQUENCE</scope>
    <source>
        <strain evidence="12">DSA</strain>
    </source>
</reference>
<reference evidence="12" key="2">
    <citation type="submission" date="2023-03" db="EMBL/GenBank/DDBJ databases">
        <authorList>
            <person name="Zhang Z."/>
        </authorList>
    </citation>
    <scope>NUCLEOTIDE SEQUENCE</scope>
    <source>
        <strain evidence="12">DSA</strain>
    </source>
</reference>
<name>A0AAW7ZGY1_9FIRM</name>
<keyword evidence="9" id="KW-0812">Transmembrane</keyword>
<dbReference type="Pfam" id="PF00512">
    <property type="entry name" value="HisKA"/>
    <property type="match status" value="1"/>
</dbReference>
<organism evidence="12 13">
    <name type="scientific">Desulforamulus aquiferis</name>
    <dbReference type="NCBI Taxonomy" id="1397668"/>
    <lineage>
        <taxon>Bacteria</taxon>
        <taxon>Bacillati</taxon>
        <taxon>Bacillota</taxon>
        <taxon>Clostridia</taxon>
        <taxon>Eubacteriales</taxon>
        <taxon>Peptococcaceae</taxon>
        <taxon>Desulforamulus</taxon>
    </lineage>
</organism>
<keyword evidence="13" id="KW-1185">Reference proteome</keyword>
<keyword evidence="9" id="KW-1133">Transmembrane helix</keyword>
<keyword evidence="6" id="KW-0418">Kinase</keyword>
<keyword evidence="7 12" id="KW-0067">ATP-binding</keyword>
<dbReference type="InterPro" id="IPR004358">
    <property type="entry name" value="Sig_transdc_His_kin-like_C"/>
</dbReference>
<evidence type="ECO:0000313" key="13">
    <source>
        <dbReference type="Proteomes" id="UP001172911"/>
    </source>
</evidence>
<dbReference type="SUPFAM" id="SSF55874">
    <property type="entry name" value="ATPase domain of HSP90 chaperone/DNA topoisomerase II/histidine kinase"/>
    <property type="match status" value="1"/>
</dbReference>
<evidence type="ECO:0000256" key="8">
    <source>
        <dbReference type="ARBA" id="ARBA00023012"/>
    </source>
</evidence>
<comment type="caution">
    <text evidence="12">The sequence shown here is derived from an EMBL/GenBank/DDBJ whole genome shotgun (WGS) entry which is preliminary data.</text>
</comment>
<dbReference type="Gene3D" id="1.10.287.130">
    <property type="match status" value="1"/>
</dbReference>
<dbReference type="PANTHER" id="PTHR43065:SF10">
    <property type="entry name" value="PEROXIDE STRESS-ACTIVATED HISTIDINE KINASE MAK3"/>
    <property type="match status" value="1"/>
</dbReference>
<dbReference type="PRINTS" id="PR00344">
    <property type="entry name" value="BCTRLSENSOR"/>
</dbReference>
<dbReference type="InterPro" id="IPR035965">
    <property type="entry name" value="PAS-like_dom_sf"/>
</dbReference>
<evidence type="ECO:0000256" key="6">
    <source>
        <dbReference type="ARBA" id="ARBA00022777"/>
    </source>
</evidence>
<protein>
    <recommendedName>
        <fullName evidence="2">histidine kinase</fullName>
        <ecNumber evidence="2">2.7.13.3</ecNumber>
    </recommendedName>
</protein>
<dbReference type="SUPFAM" id="SSF47384">
    <property type="entry name" value="Homodimeric domain of signal transducing histidine kinase"/>
    <property type="match status" value="1"/>
</dbReference>
<dbReference type="Gene3D" id="3.30.450.20">
    <property type="entry name" value="PAS domain"/>
    <property type="match status" value="1"/>
</dbReference>
<dbReference type="SMART" id="SM00387">
    <property type="entry name" value="HATPase_c"/>
    <property type="match status" value="1"/>
</dbReference>
<dbReference type="CDD" id="cd00082">
    <property type="entry name" value="HisKA"/>
    <property type="match status" value="1"/>
</dbReference>
<evidence type="ECO:0000256" key="2">
    <source>
        <dbReference type="ARBA" id="ARBA00012438"/>
    </source>
</evidence>
<feature type="transmembrane region" description="Helical" evidence="9">
    <location>
        <begin position="24"/>
        <end position="47"/>
    </location>
</feature>
<feature type="domain" description="PAS" evidence="11">
    <location>
        <begin position="92"/>
        <end position="137"/>
    </location>
</feature>
<dbReference type="PROSITE" id="PS50109">
    <property type="entry name" value="HIS_KIN"/>
    <property type="match status" value="1"/>
</dbReference>
<dbReference type="Proteomes" id="UP001172911">
    <property type="component" value="Unassembled WGS sequence"/>
</dbReference>
<keyword evidence="8" id="KW-0902">Two-component regulatory system</keyword>
<dbReference type="AlphaFoldDB" id="A0AAW7ZGY1"/>
<feature type="domain" description="Histidine kinase" evidence="10">
    <location>
        <begin position="218"/>
        <end position="424"/>
    </location>
</feature>
<accession>A0AAW7ZGY1</accession>
<dbReference type="InterPro" id="IPR000014">
    <property type="entry name" value="PAS"/>
</dbReference>
<dbReference type="InterPro" id="IPR003594">
    <property type="entry name" value="HATPase_dom"/>
</dbReference>
<dbReference type="PROSITE" id="PS50112">
    <property type="entry name" value="PAS"/>
    <property type="match status" value="1"/>
</dbReference>
<evidence type="ECO:0000256" key="3">
    <source>
        <dbReference type="ARBA" id="ARBA00022553"/>
    </source>
</evidence>